<dbReference type="EMBL" id="JAUYVI010000002">
    <property type="protein sequence ID" value="MDQ7247576.1"/>
    <property type="molecule type" value="Genomic_DNA"/>
</dbReference>
<keyword evidence="5" id="KW-0029">Amino-acid transport</keyword>
<evidence type="ECO:0000256" key="3">
    <source>
        <dbReference type="ARBA" id="ARBA00022741"/>
    </source>
</evidence>
<evidence type="ECO:0000313" key="8">
    <source>
        <dbReference type="Proteomes" id="UP001230156"/>
    </source>
</evidence>
<gene>
    <name evidence="7" type="ORF">Q8A70_07850</name>
</gene>
<dbReference type="RefSeq" id="WP_379954980.1">
    <property type="nucleotide sequence ID" value="NZ_JAUYVI010000002.1"/>
</dbReference>
<keyword evidence="8" id="KW-1185">Reference proteome</keyword>
<dbReference type="PANTHER" id="PTHR43820:SF4">
    <property type="entry name" value="HIGH-AFFINITY BRANCHED-CHAIN AMINO ACID TRANSPORT ATP-BINDING PROTEIN LIVF"/>
    <property type="match status" value="1"/>
</dbReference>
<protein>
    <submittedName>
        <fullName evidence="7">ABC transporter ATP-binding protein</fullName>
    </submittedName>
</protein>
<keyword evidence="4 7" id="KW-0067">ATP-binding</keyword>
<comment type="similarity">
    <text evidence="1">Belongs to the ABC transporter superfamily.</text>
</comment>
<evidence type="ECO:0000256" key="4">
    <source>
        <dbReference type="ARBA" id="ARBA00022840"/>
    </source>
</evidence>
<dbReference type="CDD" id="cd03224">
    <property type="entry name" value="ABC_TM1139_LivF_branched"/>
    <property type="match status" value="1"/>
</dbReference>
<reference evidence="8" key="1">
    <citation type="submission" date="2023-08" db="EMBL/GenBank/DDBJ databases">
        <title>Rhodospirillaceae gen. nov., a novel taxon isolated from the Yangtze River Yuezi River estuary sludge.</title>
        <authorList>
            <person name="Ruan L."/>
        </authorList>
    </citation>
    <scope>NUCLEOTIDE SEQUENCE [LARGE SCALE GENOMIC DNA]</scope>
    <source>
        <strain evidence="8">R-7</strain>
    </source>
</reference>
<keyword evidence="2" id="KW-0813">Transport</keyword>
<evidence type="ECO:0000259" key="6">
    <source>
        <dbReference type="PROSITE" id="PS50893"/>
    </source>
</evidence>
<dbReference type="InterPro" id="IPR003593">
    <property type="entry name" value="AAA+_ATPase"/>
</dbReference>
<evidence type="ECO:0000256" key="1">
    <source>
        <dbReference type="ARBA" id="ARBA00005417"/>
    </source>
</evidence>
<accession>A0ABU0YIN2</accession>
<dbReference type="InterPro" id="IPR052156">
    <property type="entry name" value="BCAA_Transport_ATP-bd_LivF"/>
</dbReference>
<dbReference type="PROSITE" id="PS50893">
    <property type="entry name" value="ABC_TRANSPORTER_2"/>
    <property type="match status" value="1"/>
</dbReference>
<dbReference type="PROSITE" id="PS00211">
    <property type="entry name" value="ABC_TRANSPORTER_1"/>
    <property type="match status" value="1"/>
</dbReference>
<name>A0ABU0YIN2_9PROT</name>
<dbReference type="InterPro" id="IPR027417">
    <property type="entry name" value="P-loop_NTPase"/>
</dbReference>
<proteinExistence type="inferred from homology"/>
<dbReference type="SUPFAM" id="SSF52540">
    <property type="entry name" value="P-loop containing nucleoside triphosphate hydrolases"/>
    <property type="match status" value="1"/>
</dbReference>
<keyword evidence="3" id="KW-0547">Nucleotide-binding</keyword>
<organism evidence="7 8">
    <name type="scientific">Dongia sedimenti</name>
    <dbReference type="NCBI Taxonomy" id="3064282"/>
    <lineage>
        <taxon>Bacteria</taxon>
        <taxon>Pseudomonadati</taxon>
        <taxon>Pseudomonadota</taxon>
        <taxon>Alphaproteobacteria</taxon>
        <taxon>Rhodospirillales</taxon>
        <taxon>Dongiaceae</taxon>
        <taxon>Dongia</taxon>
    </lineage>
</organism>
<dbReference type="Pfam" id="PF00005">
    <property type="entry name" value="ABC_tran"/>
    <property type="match status" value="1"/>
</dbReference>
<sequence>MLELRKITGAYGPVKAVDEVSLSVAAGEILGLMGRNGAGKTTLLKTIMGLVPKRTGSLLLEGEELIGLPAHAIPRRGIAYVPQGRRLFSELTVAENLRMGLLVKDAPQAEAERVLDLFPILRERLSQAAGTLSGGEQQMVAVARALCAQPKVLLLDEPSEGLIPAVTHRILDTVAALRERGVAILLVEQQVKSALRICDRIALIENGTIQHEAPARDLAADPVPLERYIGVHR</sequence>
<dbReference type="Gene3D" id="3.40.50.300">
    <property type="entry name" value="P-loop containing nucleotide triphosphate hydrolases"/>
    <property type="match status" value="1"/>
</dbReference>
<dbReference type="PANTHER" id="PTHR43820">
    <property type="entry name" value="HIGH-AFFINITY BRANCHED-CHAIN AMINO ACID TRANSPORT ATP-BINDING PROTEIN LIVF"/>
    <property type="match status" value="1"/>
</dbReference>
<dbReference type="InterPro" id="IPR017871">
    <property type="entry name" value="ABC_transporter-like_CS"/>
</dbReference>
<evidence type="ECO:0000256" key="2">
    <source>
        <dbReference type="ARBA" id="ARBA00022448"/>
    </source>
</evidence>
<dbReference type="InterPro" id="IPR003439">
    <property type="entry name" value="ABC_transporter-like_ATP-bd"/>
</dbReference>
<comment type="caution">
    <text evidence="7">The sequence shown here is derived from an EMBL/GenBank/DDBJ whole genome shotgun (WGS) entry which is preliminary data.</text>
</comment>
<evidence type="ECO:0000256" key="5">
    <source>
        <dbReference type="ARBA" id="ARBA00022970"/>
    </source>
</evidence>
<evidence type="ECO:0000313" key="7">
    <source>
        <dbReference type="EMBL" id="MDQ7247576.1"/>
    </source>
</evidence>
<dbReference type="Proteomes" id="UP001230156">
    <property type="component" value="Unassembled WGS sequence"/>
</dbReference>
<dbReference type="SMART" id="SM00382">
    <property type="entry name" value="AAA"/>
    <property type="match status" value="1"/>
</dbReference>
<dbReference type="GO" id="GO:0005524">
    <property type="term" value="F:ATP binding"/>
    <property type="evidence" value="ECO:0007669"/>
    <property type="project" value="UniProtKB-KW"/>
</dbReference>
<feature type="domain" description="ABC transporter" evidence="6">
    <location>
        <begin position="2"/>
        <end position="231"/>
    </location>
</feature>